<evidence type="ECO:0000313" key="3">
    <source>
        <dbReference type="Proteomes" id="UP000182983"/>
    </source>
</evidence>
<protein>
    <submittedName>
        <fullName evidence="2">Uncharacterized protein</fullName>
    </submittedName>
</protein>
<name>A0A1H6GV97_MAGFU</name>
<accession>A0A1H6GV97</accession>
<evidence type="ECO:0000313" key="2">
    <source>
        <dbReference type="EMBL" id="SEH25783.1"/>
    </source>
</evidence>
<organism evidence="2 3">
    <name type="scientific">Magnetospirillum fulvum</name>
    <name type="common">Rhodospirillum fulvum</name>
    <dbReference type="NCBI Taxonomy" id="1082"/>
    <lineage>
        <taxon>Bacteria</taxon>
        <taxon>Pseudomonadati</taxon>
        <taxon>Pseudomonadota</taxon>
        <taxon>Alphaproteobacteria</taxon>
        <taxon>Rhodospirillales</taxon>
        <taxon>Rhodospirillaceae</taxon>
        <taxon>Magnetospirillum</taxon>
    </lineage>
</organism>
<reference evidence="3" key="1">
    <citation type="submission" date="2016-10" db="EMBL/GenBank/DDBJ databases">
        <authorList>
            <person name="Varghese N."/>
            <person name="Submissions S."/>
        </authorList>
    </citation>
    <scope>NUCLEOTIDE SEQUENCE [LARGE SCALE GENOMIC DNA]</scope>
    <source>
        <strain evidence="3">DSM 13234</strain>
    </source>
</reference>
<dbReference type="AlphaFoldDB" id="A0A1H6GV97"/>
<gene>
    <name evidence="2" type="ORF">SAMN04244559_00301</name>
</gene>
<proteinExistence type="predicted"/>
<sequence>MAFSLRTRVEAFFHRPNLTLKASFQAAIISTKADVAQEQNSWDSPPLGLIGNPDRSVSPQVRGSLAPLGRGDV</sequence>
<keyword evidence="3" id="KW-1185">Reference proteome</keyword>
<feature type="region of interest" description="Disordered" evidence="1">
    <location>
        <begin position="39"/>
        <end position="73"/>
    </location>
</feature>
<dbReference type="EMBL" id="FNWO01000001">
    <property type="protein sequence ID" value="SEH25783.1"/>
    <property type="molecule type" value="Genomic_DNA"/>
</dbReference>
<dbReference type="Proteomes" id="UP000182983">
    <property type="component" value="Unassembled WGS sequence"/>
</dbReference>
<evidence type="ECO:0000256" key="1">
    <source>
        <dbReference type="SAM" id="MobiDB-lite"/>
    </source>
</evidence>